<feature type="transmembrane region" description="Helical" evidence="5">
    <location>
        <begin position="394"/>
        <end position="416"/>
    </location>
</feature>
<dbReference type="InterPro" id="IPR002657">
    <property type="entry name" value="BilAc:Na_symport/Acr3"/>
</dbReference>
<evidence type="ECO:0000313" key="7">
    <source>
        <dbReference type="Proteomes" id="UP000602759"/>
    </source>
</evidence>
<accession>A0ABR7YUM7</accession>
<keyword evidence="7" id="KW-1185">Reference proteome</keyword>
<feature type="transmembrane region" description="Helical" evidence="5">
    <location>
        <begin position="118"/>
        <end position="141"/>
    </location>
</feature>
<dbReference type="PANTHER" id="PTHR10361:SF28">
    <property type="entry name" value="P3 PROTEIN-RELATED"/>
    <property type="match status" value="1"/>
</dbReference>
<name>A0ABR7YUM7_9SPHI</name>
<dbReference type="RefSeq" id="WP_190995842.1">
    <property type="nucleotide sequence ID" value="NZ_JACOIK010000017.1"/>
</dbReference>
<dbReference type="EMBL" id="JACOIK010000017">
    <property type="protein sequence ID" value="MBD1434985.1"/>
    <property type="molecule type" value="Genomic_DNA"/>
</dbReference>
<feature type="transmembrane region" description="Helical" evidence="5">
    <location>
        <begin position="57"/>
        <end position="75"/>
    </location>
</feature>
<gene>
    <name evidence="6" type="ORF">H8B06_19350</name>
</gene>
<sequence length="453" mass="49053">MGKWKLYSLYLAAIAFAIAGIGLVVDAFPYFRQALLAGSILGALGLGAFEKTKGYQYTMWIVVAVVAGMTFPERILHVGEFDMRNKWLILVVIQLVMFGMGIQMKVQDFTRIGASGKGVAIGLATQFTIMPLVGFLLTKVFDFEPEIAAGVILIGCCSSGLASNVMAYIAKANLVLSVTVTALTTMVAPIMTPFMMKVYAGTMVEVSFMEMAMEIVKIMIVPIGAGLLHDYLKTAPRATYQMLGRLSAAIVFLLLVLVGGFWSAFTGSLTPGAMTVVEAGCFILGAIPVGFGYHLLTKKFPSLDKRMPYFSMFGIIYFTAVTTAAGQQYLLEIGAVLFLAAVIHNGAGYFFGYWFSKLFGLNAYSARAMALEIGLQNGGMASGLAGSMGKLGTVGLAAAVFSPWMNISGSILANYWRRKQEREDQKNVHGSVESLTNMEVLDDHKKNKHFQKN</sequence>
<dbReference type="Proteomes" id="UP000602759">
    <property type="component" value="Unassembled WGS sequence"/>
</dbReference>
<protein>
    <submittedName>
        <fullName evidence="6">Bile acid:sodium symporter family protein</fullName>
    </submittedName>
</protein>
<reference evidence="6 7" key="1">
    <citation type="submission" date="2020-08" db="EMBL/GenBank/DDBJ databases">
        <title>Sphingobacterium sp. DN00404 isolated from aquaculture water.</title>
        <authorList>
            <person name="Zhang M."/>
        </authorList>
    </citation>
    <scope>NUCLEOTIDE SEQUENCE [LARGE SCALE GENOMIC DNA]</scope>
    <source>
        <strain evidence="6 7">DN00404</strain>
    </source>
</reference>
<dbReference type="InterPro" id="IPR004710">
    <property type="entry name" value="Bilac:Na_transpt"/>
</dbReference>
<evidence type="ECO:0000313" key="6">
    <source>
        <dbReference type="EMBL" id="MBD1434985.1"/>
    </source>
</evidence>
<evidence type="ECO:0000256" key="5">
    <source>
        <dbReference type="SAM" id="Phobius"/>
    </source>
</evidence>
<keyword evidence="4 5" id="KW-0472">Membrane</keyword>
<evidence type="ECO:0000256" key="4">
    <source>
        <dbReference type="ARBA" id="ARBA00023136"/>
    </source>
</evidence>
<keyword evidence="3 5" id="KW-1133">Transmembrane helix</keyword>
<feature type="transmembrane region" description="Helical" evidence="5">
    <location>
        <begin position="31"/>
        <end position="50"/>
    </location>
</feature>
<dbReference type="InterPro" id="IPR038770">
    <property type="entry name" value="Na+/solute_symporter_sf"/>
</dbReference>
<evidence type="ECO:0000256" key="2">
    <source>
        <dbReference type="ARBA" id="ARBA00022692"/>
    </source>
</evidence>
<dbReference type="Gene3D" id="1.20.1530.20">
    <property type="match status" value="1"/>
</dbReference>
<feature type="transmembrane region" description="Helical" evidence="5">
    <location>
        <begin position="147"/>
        <end position="167"/>
    </location>
</feature>
<feature type="transmembrane region" description="Helical" evidence="5">
    <location>
        <begin position="244"/>
        <end position="265"/>
    </location>
</feature>
<keyword evidence="2 5" id="KW-0812">Transmembrane</keyword>
<feature type="transmembrane region" description="Helical" evidence="5">
    <location>
        <begin position="308"/>
        <end position="327"/>
    </location>
</feature>
<comment type="caution">
    <text evidence="6">The sequence shown here is derived from an EMBL/GenBank/DDBJ whole genome shotgun (WGS) entry which is preliminary data.</text>
</comment>
<proteinExistence type="predicted"/>
<organism evidence="6 7">
    <name type="scientific">Sphingobacterium micropteri</name>
    <dbReference type="NCBI Taxonomy" id="2763501"/>
    <lineage>
        <taxon>Bacteria</taxon>
        <taxon>Pseudomonadati</taxon>
        <taxon>Bacteroidota</taxon>
        <taxon>Sphingobacteriia</taxon>
        <taxon>Sphingobacteriales</taxon>
        <taxon>Sphingobacteriaceae</taxon>
        <taxon>Sphingobacterium</taxon>
    </lineage>
</organism>
<dbReference type="Pfam" id="PF01758">
    <property type="entry name" value="SBF"/>
    <property type="match status" value="1"/>
</dbReference>
<feature type="transmembrane region" description="Helical" evidence="5">
    <location>
        <begin position="87"/>
        <end position="106"/>
    </location>
</feature>
<comment type="subcellular location">
    <subcellularLocation>
        <location evidence="1">Membrane</location>
        <topology evidence="1">Multi-pass membrane protein</topology>
    </subcellularLocation>
</comment>
<feature type="transmembrane region" description="Helical" evidence="5">
    <location>
        <begin position="277"/>
        <end position="296"/>
    </location>
</feature>
<feature type="transmembrane region" description="Helical" evidence="5">
    <location>
        <begin position="7"/>
        <end position="25"/>
    </location>
</feature>
<dbReference type="PANTHER" id="PTHR10361">
    <property type="entry name" value="SODIUM-BILE ACID COTRANSPORTER"/>
    <property type="match status" value="1"/>
</dbReference>
<feature type="transmembrane region" description="Helical" evidence="5">
    <location>
        <begin position="215"/>
        <end position="232"/>
    </location>
</feature>
<evidence type="ECO:0000256" key="3">
    <source>
        <dbReference type="ARBA" id="ARBA00022989"/>
    </source>
</evidence>
<evidence type="ECO:0000256" key="1">
    <source>
        <dbReference type="ARBA" id="ARBA00004141"/>
    </source>
</evidence>
<feature type="transmembrane region" description="Helical" evidence="5">
    <location>
        <begin position="174"/>
        <end position="195"/>
    </location>
</feature>